<dbReference type="PANTHER" id="PTHR11592:SF78">
    <property type="entry name" value="GLUTATHIONE PEROXIDASE"/>
    <property type="match status" value="1"/>
</dbReference>
<dbReference type="InterPro" id="IPR000889">
    <property type="entry name" value="Glutathione_peroxidase"/>
</dbReference>
<evidence type="ECO:0000256" key="6">
    <source>
        <dbReference type="ARBA" id="ARBA00049091"/>
    </source>
</evidence>
<dbReference type="PROSITE" id="PS00460">
    <property type="entry name" value="GLUTATHIONE_PEROXID_1"/>
    <property type="match status" value="1"/>
</dbReference>
<evidence type="ECO:0000256" key="2">
    <source>
        <dbReference type="ARBA" id="ARBA00022559"/>
    </source>
</evidence>
<evidence type="ECO:0000256" key="7">
    <source>
        <dbReference type="RuleBase" id="RU000499"/>
    </source>
</evidence>
<evidence type="ECO:0000256" key="1">
    <source>
        <dbReference type="ARBA" id="ARBA00006926"/>
    </source>
</evidence>
<reference evidence="9 10" key="1">
    <citation type="journal article" date="2018" name="BMC Genomics">
        <title>Comparative genome analyses reveal sequence features reflecting distinct modes of host-adaptation between dicot and monocot powdery mildew.</title>
        <authorList>
            <person name="Wu Y."/>
            <person name="Ma X."/>
            <person name="Pan Z."/>
            <person name="Kale S.D."/>
            <person name="Song Y."/>
            <person name="King H."/>
            <person name="Zhang Q."/>
            <person name="Presley C."/>
            <person name="Deng X."/>
            <person name="Wei C.I."/>
            <person name="Xiao S."/>
        </authorList>
    </citation>
    <scope>NUCLEOTIDE SEQUENCE [LARGE SCALE GENOMIC DNA]</scope>
    <source>
        <strain evidence="9">UMSG2</strain>
    </source>
</reference>
<dbReference type="InterPro" id="IPR013766">
    <property type="entry name" value="Thioredoxin_domain"/>
</dbReference>
<evidence type="ECO:0000313" key="9">
    <source>
        <dbReference type="EMBL" id="RKF60065.1"/>
    </source>
</evidence>
<keyword evidence="2 7" id="KW-0575">Peroxidase</keyword>
<dbReference type="OrthoDB" id="446890at2759"/>
<keyword evidence="10" id="KW-1185">Reference proteome</keyword>
<dbReference type="InterPro" id="IPR029760">
    <property type="entry name" value="GPX_CS"/>
</dbReference>
<name>A0A420HRI6_9PEZI</name>
<dbReference type="PROSITE" id="PS51355">
    <property type="entry name" value="GLUTATHIONE_PEROXID_3"/>
    <property type="match status" value="1"/>
</dbReference>
<organism evidence="9 10">
    <name type="scientific">Erysiphe neolycopersici</name>
    <dbReference type="NCBI Taxonomy" id="212602"/>
    <lineage>
        <taxon>Eukaryota</taxon>
        <taxon>Fungi</taxon>
        <taxon>Dikarya</taxon>
        <taxon>Ascomycota</taxon>
        <taxon>Pezizomycotina</taxon>
        <taxon>Leotiomycetes</taxon>
        <taxon>Erysiphales</taxon>
        <taxon>Erysiphaceae</taxon>
        <taxon>Erysiphe</taxon>
    </lineage>
</organism>
<keyword evidence="5" id="KW-0676">Redox-active center</keyword>
<dbReference type="PANTHER" id="PTHR11592">
    <property type="entry name" value="GLUTATHIONE PEROXIDASE"/>
    <property type="match status" value="1"/>
</dbReference>
<protein>
    <recommendedName>
        <fullName evidence="7">Glutathione peroxidase</fullName>
    </recommendedName>
</protein>
<evidence type="ECO:0000313" key="10">
    <source>
        <dbReference type="Proteomes" id="UP000286134"/>
    </source>
</evidence>
<evidence type="ECO:0000259" key="8">
    <source>
        <dbReference type="PROSITE" id="PS51352"/>
    </source>
</evidence>
<keyword evidence="3" id="KW-0049">Antioxidant</keyword>
<evidence type="ECO:0000256" key="5">
    <source>
        <dbReference type="ARBA" id="ARBA00023284"/>
    </source>
</evidence>
<evidence type="ECO:0000256" key="4">
    <source>
        <dbReference type="ARBA" id="ARBA00023002"/>
    </source>
</evidence>
<dbReference type="AlphaFoldDB" id="A0A420HRI6"/>
<dbReference type="PROSITE" id="PS00763">
    <property type="entry name" value="GLUTATHIONE_PEROXID_2"/>
    <property type="match status" value="1"/>
</dbReference>
<evidence type="ECO:0000256" key="3">
    <source>
        <dbReference type="ARBA" id="ARBA00022862"/>
    </source>
</evidence>
<accession>A0A420HRI6</accession>
<dbReference type="Gene3D" id="3.40.30.10">
    <property type="entry name" value="Glutaredoxin"/>
    <property type="match status" value="1"/>
</dbReference>
<dbReference type="InterPro" id="IPR036249">
    <property type="entry name" value="Thioredoxin-like_sf"/>
</dbReference>
<comment type="caution">
    <text evidence="9">The sequence shown here is derived from an EMBL/GenBank/DDBJ whole genome shotgun (WGS) entry which is preliminary data.</text>
</comment>
<dbReference type="PROSITE" id="PS51352">
    <property type="entry name" value="THIOREDOXIN_2"/>
    <property type="match status" value="1"/>
</dbReference>
<dbReference type="EMBL" id="MCFK01005463">
    <property type="protein sequence ID" value="RKF60065.1"/>
    <property type="molecule type" value="Genomic_DNA"/>
</dbReference>
<dbReference type="InterPro" id="IPR029759">
    <property type="entry name" value="GPX_AS"/>
</dbReference>
<dbReference type="CDD" id="cd00340">
    <property type="entry name" value="GSH_Peroxidase"/>
    <property type="match status" value="1"/>
</dbReference>
<dbReference type="GO" id="GO:0034599">
    <property type="term" value="P:cellular response to oxidative stress"/>
    <property type="evidence" value="ECO:0007669"/>
    <property type="project" value="TreeGrafter"/>
</dbReference>
<comment type="similarity">
    <text evidence="1 7">Belongs to the glutathione peroxidase family.</text>
</comment>
<feature type="domain" description="Thioredoxin" evidence="8">
    <location>
        <begin position="49"/>
        <end position="215"/>
    </location>
</feature>
<gene>
    <name evidence="9" type="ORF">OnM2_054063</name>
</gene>
<proteinExistence type="inferred from homology"/>
<sequence length="215" mass="24768">MMTHTFTLSLTSCPWSQLNTFMFSRNFRSTQLLRPLHFTQPLHLQYRAMVSTKSFYDFQAVDDKGQQVSLSRYKDKVVLVVNTASKCGFTPQFQGLEKLYKKINEDNPNKFVILGFPCNQFGGQDPGTNEEIQSFCQNKYGVTFPVFGKVEVKGDNAEPLFKWLTEEKPGIMGLKRVKWNFEKWLVSKDGKVVERWASTTSPESLEKPILEEISK</sequence>
<keyword evidence="4 7" id="KW-0560">Oxidoreductase</keyword>
<dbReference type="FunFam" id="3.40.30.10:FF:000010">
    <property type="entry name" value="Glutathione peroxidase"/>
    <property type="match status" value="1"/>
</dbReference>
<dbReference type="Pfam" id="PF00255">
    <property type="entry name" value="GSHPx"/>
    <property type="match status" value="1"/>
</dbReference>
<dbReference type="Proteomes" id="UP000286134">
    <property type="component" value="Unassembled WGS sequence"/>
</dbReference>
<dbReference type="SUPFAM" id="SSF52833">
    <property type="entry name" value="Thioredoxin-like"/>
    <property type="match status" value="1"/>
</dbReference>
<comment type="catalytic activity">
    <reaction evidence="6">
        <text>a hydroperoxide + [thioredoxin]-dithiol = an alcohol + [thioredoxin]-disulfide + H2O</text>
        <dbReference type="Rhea" id="RHEA:62620"/>
        <dbReference type="Rhea" id="RHEA-COMP:10698"/>
        <dbReference type="Rhea" id="RHEA-COMP:10700"/>
        <dbReference type="ChEBI" id="CHEBI:15377"/>
        <dbReference type="ChEBI" id="CHEBI:29950"/>
        <dbReference type="ChEBI" id="CHEBI:30879"/>
        <dbReference type="ChEBI" id="CHEBI:35924"/>
        <dbReference type="ChEBI" id="CHEBI:50058"/>
        <dbReference type="EC" id="1.11.1.24"/>
    </reaction>
</comment>
<dbReference type="STRING" id="212602.A0A420HRI6"/>
<dbReference type="PRINTS" id="PR01011">
    <property type="entry name" value="GLUTPROXDASE"/>
</dbReference>
<dbReference type="GO" id="GO:0140824">
    <property type="term" value="F:thioredoxin-dependent peroxiredoxin activity"/>
    <property type="evidence" value="ECO:0007669"/>
    <property type="project" value="UniProtKB-EC"/>
</dbReference>